<evidence type="ECO:0000256" key="7">
    <source>
        <dbReference type="ARBA" id="ARBA00023277"/>
    </source>
</evidence>
<comment type="subcellular location">
    <subcellularLocation>
        <location evidence="2 10">Secreted</location>
    </subcellularLocation>
</comment>
<comment type="catalytic activity">
    <reaction evidence="1 10">
        <text>Endohydrolysis of beta-(1-&gt;4)-linkages between D-glucosamine residues in a partly acetylated chitosan.</text>
        <dbReference type="EC" id="3.2.1.132"/>
    </reaction>
</comment>
<dbReference type="EC" id="3.2.1.132" evidence="10"/>
<keyword evidence="9 10" id="KW-0624">Polysaccharide degradation</keyword>
<accession>A0A8H7K3E7</accession>
<evidence type="ECO:0000256" key="6">
    <source>
        <dbReference type="ARBA" id="ARBA00022801"/>
    </source>
</evidence>
<dbReference type="GO" id="GO:0000272">
    <property type="term" value="P:polysaccharide catabolic process"/>
    <property type="evidence" value="ECO:0007669"/>
    <property type="project" value="UniProtKB-KW"/>
</dbReference>
<name>A0A8H7K3E7_BIOOC</name>
<comment type="function">
    <text evidence="10">Chitosanase catalyzing the endo-type cleavage of chitosan, the deacylated form of chitin. Chitosanase may be crucial in the degradation of the deacetylated portion of chitin in the fungal cell wall.</text>
</comment>
<dbReference type="Proteomes" id="UP000616885">
    <property type="component" value="Unassembled WGS sequence"/>
</dbReference>
<dbReference type="GO" id="GO:0016977">
    <property type="term" value="F:chitosanase activity"/>
    <property type="evidence" value="ECO:0007669"/>
    <property type="project" value="UniProtKB-EC"/>
</dbReference>
<proteinExistence type="inferred from homology"/>
<keyword evidence="4" id="KW-0964">Secreted</keyword>
<dbReference type="Pfam" id="PF07335">
    <property type="entry name" value="Glyco_hydro_75"/>
    <property type="match status" value="1"/>
</dbReference>
<evidence type="ECO:0000256" key="10">
    <source>
        <dbReference type="RuleBase" id="RU361208"/>
    </source>
</evidence>
<evidence type="ECO:0000313" key="11">
    <source>
        <dbReference type="EMBL" id="KAF9742248.1"/>
    </source>
</evidence>
<feature type="signal peptide" evidence="10">
    <location>
        <begin position="1"/>
        <end position="18"/>
    </location>
</feature>
<dbReference type="AlphaFoldDB" id="A0A8H7K3E7"/>
<evidence type="ECO:0000256" key="4">
    <source>
        <dbReference type="ARBA" id="ARBA00022525"/>
    </source>
</evidence>
<feature type="chain" id="PRO_5034732044" description="Endo-chitosanase" evidence="10">
    <location>
        <begin position="19"/>
        <end position="320"/>
    </location>
</feature>
<evidence type="ECO:0000256" key="5">
    <source>
        <dbReference type="ARBA" id="ARBA00022729"/>
    </source>
</evidence>
<evidence type="ECO:0000256" key="2">
    <source>
        <dbReference type="ARBA" id="ARBA00004613"/>
    </source>
</evidence>
<gene>
    <name evidence="11" type="ORF">IM811_009548</name>
</gene>
<protein>
    <recommendedName>
        <fullName evidence="10">Endo-chitosanase</fullName>
        <ecNumber evidence="10">3.2.1.132</ecNumber>
    </recommendedName>
</protein>
<evidence type="ECO:0000256" key="9">
    <source>
        <dbReference type="ARBA" id="ARBA00023326"/>
    </source>
</evidence>
<evidence type="ECO:0000256" key="8">
    <source>
        <dbReference type="ARBA" id="ARBA00023295"/>
    </source>
</evidence>
<dbReference type="EMBL" id="JADCTT010000022">
    <property type="protein sequence ID" value="KAF9742248.1"/>
    <property type="molecule type" value="Genomic_DNA"/>
</dbReference>
<dbReference type="InterPro" id="IPR009939">
    <property type="entry name" value="Chitosanase_fungal"/>
</dbReference>
<keyword evidence="5 10" id="KW-0732">Signal</keyword>
<keyword evidence="7" id="KW-0119">Carbohydrate metabolism</keyword>
<sequence>MSLLIPALLFTALPGALGLDVPANVRQFYNDVKAKGKCDNKLSSGFYNDEFGGPDMSYCGDHMADSGIIYLAGPSTGTKSSGMFSNMDVDCDGTQAPINGDTRCGDTPQTQSRTSARLTVAGYNAGISDLNPHIHPYVVFGNSGENGKGFPTFEPSEYGMEMASVMAVVCGDKMFYGVWGDENADNGPRPSVGEVSLSLATACYGQKMSGRDEDGSSHNDYDVLYIGFTGKDAVPGAKGANWAAGSFDEFHSSIKSLGDKLVSKIGSGGSGSTPTTTSAAAPSATATCKWAGHCLGATCSTADDCSDDLTCMNSKCAVRN</sequence>
<dbReference type="PANTHER" id="PTHR42061:SF6">
    <property type="entry name" value="ENDO-CHITOSANASE"/>
    <property type="match status" value="1"/>
</dbReference>
<keyword evidence="6 10" id="KW-0378">Hydrolase</keyword>
<comment type="similarity">
    <text evidence="3 10">Belongs to the glycosyl hydrolase 75 family.</text>
</comment>
<evidence type="ECO:0000256" key="3">
    <source>
        <dbReference type="ARBA" id="ARBA00007799"/>
    </source>
</evidence>
<organism evidence="11 12">
    <name type="scientific">Bionectria ochroleuca</name>
    <name type="common">Gliocladium roseum</name>
    <dbReference type="NCBI Taxonomy" id="29856"/>
    <lineage>
        <taxon>Eukaryota</taxon>
        <taxon>Fungi</taxon>
        <taxon>Dikarya</taxon>
        <taxon>Ascomycota</taxon>
        <taxon>Pezizomycotina</taxon>
        <taxon>Sordariomycetes</taxon>
        <taxon>Hypocreomycetidae</taxon>
        <taxon>Hypocreales</taxon>
        <taxon>Bionectriaceae</taxon>
        <taxon>Clonostachys</taxon>
    </lineage>
</organism>
<evidence type="ECO:0000256" key="1">
    <source>
        <dbReference type="ARBA" id="ARBA00000405"/>
    </source>
</evidence>
<reference evidence="11" key="1">
    <citation type="submission" date="2020-10" db="EMBL/GenBank/DDBJ databases">
        <title>High-Quality Genome Resource of Clonostachys rosea strain S41 by Oxford Nanopore Long-Read Sequencing.</title>
        <authorList>
            <person name="Wang H."/>
        </authorList>
    </citation>
    <scope>NUCLEOTIDE SEQUENCE</scope>
    <source>
        <strain evidence="11">S41</strain>
    </source>
</reference>
<keyword evidence="8 10" id="KW-0326">Glycosidase</keyword>
<evidence type="ECO:0000313" key="12">
    <source>
        <dbReference type="Proteomes" id="UP000616885"/>
    </source>
</evidence>
<dbReference type="GO" id="GO:0005576">
    <property type="term" value="C:extracellular region"/>
    <property type="evidence" value="ECO:0007669"/>
    <property type="project" value="UniProtKB-SubCell"/>
</dbReference>
<dbReference type="PANTHER" id="PTHR42061">
    <property type="entry name" value="ENDO-CHITOSANASE"/>
    <property type="match status" value="1"/>
</dbReference>
<comment type="caution">
    <text evidence="11">The sequence shown here is derived from an EMBL/GenBank/DDBJ whole genome shotgun (WGS) entry which is preliminary data.</text>
</comment>